<feature type="region of interest" description="Disordered" evidence="1">
    <location>
        <begin position="220"/>
        <end position="241"/>
    </location>
</feature>
<dbReference type="PANTHER" id="PTHR40078:SF1">
    <property type="entry name" value="INTEGRAL MEMBRANE PROTEIN"/>
    <property type="match status" value="1"/>
</dbReference>
<sequence length="241" mass="24669">MTSSSPSSPLTSLGPLEQLRAGRLGRRIPQLLVGLALYGFSMAMMLRSDLGLAPWDVLTEGLSLRLPLSFGTITVLVSALVLLMWVPLRQRPGLGTVANVFVVGIAVDLGLAALRTPSSLVLQVLLLIGGLVANGLAGAVYMGSQLGPGPRDGLMTGLARRTGGSLRLVRTGIEVVVLGIGFLLGGTVGVGTVLYAVGIGPLTQRFLPLVAVRLEARPTAPRTAAPSTPAPQSAPASTPGA</sequence>
<evidence type="ECO:0000256" key="1">
    <source>
        <dbReference type="SAM" id="MobiDB-lite"/>
    </source>
</evidence>
<keyword evidence="4" id="KW-1185">Reference proteome</keyword>
<feature type="transmembrane region" description="Helical" evidence="2">
    <location>
        <begin position="28"/>
        <end position="46"/>
    </location>
</feature>
<proteinExistence type="predicted"/>
<feature type="transmembrane region" description="Helical" evidence="2">
    <location>
        <begin position="93"/>
        <end position="114"/>
    </location>
</feature>
<dbReference type="OrthoDB" id="154912at2"/>
<gene>
    <name evidence="3" type="ORF">SAMN04488543_2117</name>
</gene>
<dbReference type="AlphaFoldDB" id="A0A1H1TWZ7"/>
<protein>
    <submittedName>
        <fullName evidence="3">Uncharacterized membrane protein YczE</fullName>
    </submittedName>
</protein>
<feature type="transmembrane region" description="Helical" evidence="2">
    <location>
        <begin position="66"/>
        <end position="86"/>
    </location>
</feature>
<dbReference type="RefSeq" id="WP_091412746.1">
    <property type="nucleotide sequence ID" value="NZ_LT629749.1"/>
</dbReference>
<feature type="transmembrane region" description="Helical" evidence="2">
    <location>
        <begin position="120"/>
        <end position="141"/>
    </location>
</feature>
<dbReference type="PANTHER" id="PTHR40078">
    <property type="entry name" value="INTEGRAL MEMBRANE PROTEIN-RELATED"/>
    <property type="match status" value="1"/>
</dbReference>
<feature type="transmembrane region" description="Helical" evidence="2">
    <location>
        <begin position="175"/>
        <end position="197"/>
    </location>
</feature>
<dbReference type="InterPro" id="IPR038750">
    <property type="entry name" value="YczE/YyaS-like"/>
</dbReference>
<dbReference type="STRING" id="546871.SAMN04488543_2117"/>
<evidence type="ECO:0000256" key="2">
    <source>
        <dbReference type="SAM" id="Phobius"/>
    </source>
</evidence>
<name>A0A1H1TWZ7_9ACTN</name>
<evidence type="ECO:0000313" key="3">
    <source>
        <dbReference type="EMBL" id="SDS64760.1"/>
    </source>
</evidence>
<keyword evidence="2" id="KW-0812">Transmembrane</keyword>
<reference evidence="3 4" key="1">
    <citation type="submission" date="2016-10" db="EMBL/GenBank/DDBJ databases">
        <authorList>
            <person name="de Groot N.N."/>
        </authorList>
    </citation>
    <scope>NUCLEOTIDE SEQUENCE [LARGE SCALE GENOMIC DNA]</scope>
    <source>
        <strain evidence="3 4">DSM 21741</strain>
    </source>
</reference>
<dbReference type="Proteomes" id="UP000199092">
    <property type="component" value="Chromosome I"/>
</dbReference>
<dbReference type="Pfam" id="PF19700">
    <property type="entry name" value="DUF6198"/>
    <property type="match status" value="1"/>
</dbReference>
<evidence type="ECO:0000313" key="4">
    <source>
        <dbReference type="Proteomes" id="UP000199092"/>
    </source>
</evidence>
<dbReference type="EMBL" id="LT629749">
    <property type="protein sequence ID" value="SDS64760.1"/>
    <property type="molecule type" value="Genomic_DNA"/>
</dbReference>
<organism evidence="3 4">
    <name type="scientific">Friedmanniella luteola</name>
    <dbReference type="NCBI Taxonomy" id="546871"/>
    <lineage>
        <taxon>Bacteria</taxon>
        <taxon>Bacillati</taxon>
        <taxon>Actinomycetota</taxon>
        <taxon>Actinomycetes</taxon>
        <taxon>Propionibacteriales</taxon>
        <taxon>Nocardioidaceae</taxon>
        <taxon>Friedmanniella</taxon>
    </lineage>
</organism>
<keyword evidence="2" id="KW-1133">Transmembrane helix</keyword>
<keyword evidence="2" id="KW-0472">Membrane</keyword>
<accession>A0A1H1TWZ7</accession>